<evidence type="ECO:0000256" key="4">
    <source>
        <dbReference type="ARBA" id="ARBA00022679"/>
    </source>
</evidence>
<evidence type="ECO:0000256" key="6">
    <source>
        <dbReference type="ARBA" id="ARBA00022989"/>
    </source>
</evidence>
<dbReference type="Pfam" id="PF13231">
    <property type="entry name" value="PMT_2"/>
    <property type="match status" value="1"/>
</dbReference>
<feature type="transmembrane region" description="Helical" evidence="8">
    <location>
        <begin position="23"/>
        <end position="49"/>
    </location>
</feature>
<feature type="transmembrane region" description="Helical" evidence="8">
    <location>
        <begin position="168"/>
        <end position="198"/>
    </location>
</feature>
<protein>
    <submittedName>
        <fullName evidence="10">Glycosyltransferase family 39 protein</fullName>
    </submittedName>
</protein>
<keyword evidence="4" id="KW-0808">Transferase</keyword>
<proteinExistence type="predicted"/>
<feature type="transmembrane region" description="Helical" evidence="8">
    <location>
        <begin position="95"/>
        <end position="114"/>
    </location>
</feature>
<comment type="subcellular location">
    <subcellularLocation>
        <location evidence="1">Cell membrane</location>
        <topology evidence="1">Multi-pass membrane protein</topology>
    </subcellularLocation>
</comment>
<dbReference type="PANTHER" id="PTHR33908:SF11">
    <property type="entry name" value="MEMBRANE PROTEIN"/>
    <property type="match status" value="1"/>
</dbReference>
<accession>A0ABX0Q848</accession>
<feature type="transmembrane region" description="Helical" evidence="8">
    <location>
        <begin position="288"/>
        <end position="309"/>
    </location>
</feature>
<feature type="transmembrane region" description="Helical" evidence="8">
    <location>
        <begin position="315"/>
        <end position="334"/>
    </location>
</feature>
<keyword evidence="6 8" id="KW-1133">Transmembrane helix</keyword>
<dbReference type="InterPro" id="IPR038731">
    <property type="entry name" value="RgtA/B/C-like"/>
</dbReference>
<keyword evidence="11" id="KW-1185">Reference proteome</keyword>
<evidence type="ECO:0000259" key="9">
    <source>
        <dbReference type="Pfam" id="PF13231"/>
    </source>
</evidence>
<evidence type="ECO:0000256" key="3">
    <source>
        <dbReference type="ARBA" id="ARBA00022676"/>
    </source>
</evidence>
<sequence length="541" mass="58065">MRMPPGLAISMGDRSSVAAPARLWRGIFLTVFVASCVAKLLIACTLSPFGDEAFYWQESLSPAWGYSDLPPLTAWLIAASEAMFGHGLLPMRLPFLLLGAALPWQVGAMAARYGGEPARWQAATFASLLPLAGSLGVMALPDVPLTFATLLALQGLLMALDTDRLRGWLLLGLGLAIAWMTHYRAAMPMLAGLAFLALTPRGRLQWRRPGLWIAMGIASLGLVPIILYNLGAHGAGLAFQLVDRNPWRFHADALVQPLEQAVACTPIAWVAMLWAIARAWRRRTETPLDALAVVAGTFVVAYFVLGLFADDLRFRAHWPLPGYLVACVALPLVLREARSAWRRTVHAGFVLAGLGLAAGFGYLGLAASAHGAAVLAGVKAFPTNFTGWRESAAASRDALATRPGAILVADNFMLAAELRFALGASRTVYSLDSPLNVKHGRAPQLAAWGLDEDGLAKHAGDAILLVVDESKLHDIEARDWLGSTCARVEIVAPVARVQAFDGRRRFALYEGRARATRGVPGNPDDCVVWMAAYRASLANGP</sequence>
<feature type="transmembrane region" description="Helical" evidence="8">
    <location>
        <begin position="258"/>
        <end position="276"/>
    </location>
</feature>
<dbReference type="RefSeq" id="WP_167127928.1">
    <property type="nucleotide sequence ID" value="NZ_JAAQQR010000006.1"/>
</dbReference>
<dbReference type="InterPro" id="IPR050297">
    <property type="entry name" value="LipidA_mod_glycosyltrf_83"/>
</dbReference>
<evidence type="ECO:0000256" key="8">
    <source>
        <dbReference type="SAM" id="Phobius"/>
    </source>
</evidence>
<evidence type="ECO:0000256" key="1">
    <source>
        <dbReference type="ARBA" id="ARBA00004651"/>
    </source>
</evidence>
<feature type="domain" description="Glycosyltransferase RgtA/B/C/D-like" evidence="9">
    <location>
        <begin position="69"/>
        <end position="227"/>
    </location>
</feature>
<dbReference type="Proteomes" id="UP001429601">
    <property type="component" value="Unassembled WGS sequence"/>
</dbReference>
<reference evidence="10 11" key="1">
    <citation type="journal article" date="2011" name="Curr. Microbiol.">
        <title>Luteibacter jiangsuensis sp. nov.: a methamidophos-degrading bacterium isolated from a methamidophos-manufacturing factory.</title>
        <authorList>
            <person name="Wang L."/>
            <person name="Wang G.L."/>
            <person name="Li S.P."/>
            <person name="Jiang J.D."/>
        </authorList>
    </citation>
    <scope>NUCLEOTIDE SEQUENCE [LARGE SCALE GENOMIC DNA]</scope>
    <source>
        <strain evidence="10 11">CGMCC 1.10133</strain>
    </source>
</reference>
<dbReference type="PANTHER" id="PTHR33908">
    <property type="entry name" value="MANNOSYLTRANSFERASE YKCB-RELATED"/>
    <property type="match status" value="1"/>
</dbReference>
<keyword evidence="2" id="KW-1003">Cell membrane</keyword>
<dbReference type="EMBL" id="JAAQQR010000006">
    <property type="protein sequence ID" value="NID06110.1"/>
    <property type="molecule type" value="Genomic_DNA"/>
</dbReference>
<evidence type="ECO:0000256" key="5">
    <source>
        <dbReference type="ARBA" id="ARBA00022692"/>
    </source>
</evidence>
<keyword evidence="3" id="KW-0328">Glycosyltransferase</keyword>
<name>A0ABX0Q848_9GAMM</name>
<evidence type="ECO:0000313" key="10">
    <source>
        <dbReference type="EMBL" id="NID06110.1"/>
    </source>
</evidence>
<evidence type="ECO:0000256" key="2">
    <source>
        <dbReference type="ARBA" id="ARBA00022475"/>
    </source>
</evidence>
<keyword evidence="7 8" id="KW-0472">Membrane</keyword>
<feature type="transmembrane region" description="Helical" evidence="8">
    <location>
        <begin position="210"/>
        <end position="231"/>
    </location>
</feature>
<organism evidence="10 11">
    <name type="scientific">Luteibacter jiangsuensis</name>
    <dbReference type="NCBI Taxonomy" id="637577"/>
    <lineage>
        <taxon>Bacteria</taxon>
        <taxon>Pseudomonadati</taxon>
        <taxon>Pseudomonadota</taxon>
        <taxon>Gammaproteobacteria</taxon>
        <taxon>Lysobacterales</taxon>
        <taxon>Rhodanobacteraceae</taxon>
        <taxon>Luteibacter</taxon>
    </lineage>
</organism>
<evidence type="ECO:0000313" key="11">
    <source>
        <dbReference type="Proteomes" id="UP001429601"/>
    </source>
</evidence>
<feature type="transmembrane region" description="Helical" evidence="8">
    <location>
        <begin position="346"/>
        <end position="365"/>
    </location>
</feature>
<keyword evidence="5 8" id="KW-0812">Transmembrane</keyword>
<evidence type="ECO:0000256" key="7">
    <source>
        <dbReference type="ARBA" id="ARBA00023136"/>
    </source>
</evidence>
<comment type="caution">
    <text evidence="10">The sequence shown here is derived from an EMBL/GenBank/DDBJ whole genome shotgun (WGS) entry which is preliminary data.</text>
</comment>
<gene>
    <name evidence="10" type="ORF">HBF26_14525</name>
</gene>